<keyword evidence="2" id="KW-1185">Reference proteome</keyword>
<sequence>MLVLICVGTLNFFLQWCLGWNAHTVVLGSGLLLDIVGAAILAIPDIPSIYRWFFSGKVQEAVDLLETKPGTSQNILIEPDTNDRLIDSLYIVEEVSGEPIGESSLLDTVTRTSDPPTNGFYELREMFYSLTNDSLWHDVFGFKVYEDEENDIRTYILYQKDGEIGVKVKGDYYNSFNGIYKSIERSEARYRRLGLSLLISGFAFQGASLIV</sequence>
<evidence type="ECO:0000313" key="1">
    <source>
        <dbReference type="EMBL" id="MFC6724130.1"/>
    </source>
</evidence>
<accession>A0ABD5RXU9</accession>
<name>A0ABD5RXU9_9EURY</name>
<protein>
    <recommendedName>
        <fullName evidence="3">SMODS-associating 2TM beta-strand rich effector domain-containing protein</fullName>
    </recommendedName>
</protein>
<dbReference type="Proteomes" id="UP001596328">
    <property type="component" value="Unassembled WGS sequence"/>
</dbReference>
<evidence type="ECO:0008006" key="3">
    <source>
        <dbReference type="Google" id="ProtNLM"/>
    </source>
</evidence>
<proteinExistence type="predicted"/>
<gene>
    <name evidence="1" type="ORF">ACFQE1_07030</name>
</gene>
<dbReference type="EMBL" id="JBHSWU010000106">
    <property type="protein sequence ID" value="MFC6724130.1"/>
    <property type="molecule type" value="Genomic_DNA"/>
</dbReference>
<comment type="caution">
    <text evidence="1">The sequence shown here is derived from an EMBL/GenBank/DDBJ whole genome shotgun (WGS) entry which is preliminary data.</text>
</comment>
<reference evidence="1 2" key="1">
    <citation type="journal article" date="2019" name="Int. J. Syst. Evol. Microbiol.">
        <title>The Global Catalogue of Microorganisms (GCM) 10K type strain sequencing project: providing services to taxonomists for standard genome sequencing and annotation.</title>
        <authorList>
            <consortium name="The Broad Institute Genomics Platform"/>
            <consortium name="The Broad Institute Genome Sequencing Center for Infectious Disease"/>
            <person name="Wu L."/>
            <person name="Ma J."/>
        </authorList>
    </citation>
    <scope>NUCLEOTIDE SEQUENCE [LARGE SCALE GENOMIC DNA]</scope>
    <source>
        <strain evidence="1 2">NBRC 111368</strain>
    </source>
</reference>
<dbReference type="AlphaFoldDB" id="A0ABD5RXU9"/>
<organism evidence="1 2">
    <name type="scientific">Halobium palmae</name>
    <dbReference type="NCBI Taxonomy" id="1776492"/>
    <lineage>
        <taxon>Archaea</taxon>
        <taxon>Methanobacteriati</taxon>
        <taxon>Methanobacteriota</taxon>
        <taxon>Stenosarchaea group</taxon>
        <taxon>Halobacteria</taxon>
        <taxon>Halobacteriales</taxon>
        <taxon>Haloferacaceae</taxon>
        <taxon>Halobium</taxon>
    </lineage>
</organism>
<evidence type="ECO:0000313" key="2">
    <source>
        <dbReference type="Proteomes" id="UP001596328"/>
    </source>
</evidence>